<keyword evidence="1" id="KW-0812">Transmembrane</keyword>
<dbReference type="OrthoDB" id="1264741at2"/>
<evidence type="ECO:0000313" key="3">
    <source>
        <dbReference type="Proteomes" id="UP000236592"/>
    </source>
</evidence>
<gene>
    <name evidence="2" type="ORF">C1A40_16990</name>
</gene>
<dbReference type="Proteomes" id="UP000236592">
    <property type="component" value="Chromosome"/>
</dbReference>
<dbReference type="EMBL" id="CP025938">
    <property type="protein sequence ID" value="AUS07034.1"/>
    <property type="molecule type" value="Genomic_DNA"/>
</dbReference>
<sequence>MENGKLQKLKDLVQSQADYALELSLSDNQSGFSCTGMGKHLEFLLNSRNHEINFLLSEIAKEQLKDQKKTPEPPDFTKYIRYSSTLLSHKEVFVGDKWVLVPNDACVDFKTTSLSRQRAFSVTISHGSNYATFTSTEHLKSYQEQNKALYGHDISIQLEDDYISKEEHDWMNLASQAYGATKKHTGGLDNLTELYNRIPKEFKRSYAYKISKLTKKVGKPAKAGKIFQGTEKVMGKVGKIAKVGPYLSAGTIGYELITDSWDAHTAVDGTLLVVGVVATLVGGAPLIVVGIAIYGILDYAFCISEGLDREFGRNSDIWNKNSVLNFPRQSTPLFNEVKIDNTYVAPKFKY</sequence>
<keyword evidence="1" id="KW-1133">Transmembrane helix</keyword>
<name>A0A2I7SMD7_9FLAO</name>
<keyword evidence="3" id="KW-1185">Reference proteome</keyword>
<accession>A0A2I7SMD7</accession>
<evidence type="ECO:0000313" key="2">
    <source>
        <dbReference type="EMBL" id="AUS07034.1"/>
    </source>
</evidence>
<dbReference type="RefSeq" id="WP_102996933.1">
    <property type="nucleotide sequence ID" value="NZ_CP025938.1"/>
</dbReference>
<dbReference type="KEGG" id="taj:C1A40_16990"/>
<evidence type="ECO:0000256" key="1">
    <source>
        <dbReference type="SAM" id="Phobius"/>
    </source>
</evidence>
<reference evidence="3" key="1">
    <citation type="submission" date="2018-01" db="EMBL/GenBank/DDBJ databases">
        <title>Complete genome of Tamlana sp. UJ94.</title>
        <authorList>
            <person name="Jung J."/>
            <person name="Chung D."/>
            <person name="Bae S.S."/>
            <person name="Baek K."/>
        </authorList>
    </citation>
    <scope>NUCLEOTIDE SEQUENCE [LARGE SCALE GENOMIC DNA]</scope>
    <source>
        <strain evidence="3">UJ94</strain>
    </source>
</reference>
<organism evidence="2 3">
    <name type="scientific">Pseudotamlana carrageenivorans</name>
    <dbReference type="NCBI Taxonomy" id="2069432"/>
    <lineage>
        <taxon>Bacteria</taxon>
        <taxon>Pseudomonadati</taxon>
        <taxon>Bacteroidota</taxon>
        <taxon>Flavobacteriia</taxon>
        <taxon>Flavobacteriales</taxon>
        <taxon>Flavobacteriaceae</taxon>
        <taxon>Pseudotamlana</taxon>
    </lineage>
</organism>
<feature type="transmembrane region" description="Helical" evidence="1">
    <location>
        <begin position="271"/>
        <end position="297"/>
    </location>
</feature>
<keyword evidence="1" id="KW-0472">Membrane</keyword>
<proteinExistence type="predicted"/>
<dbReference type="AlphaFoldDB" id="A0A2I7SMD7"/>
<protein>
    <submittedName>
        <fullName evidence="2">Uncharacterized protein</fullName>
    </submittedName>
</protein>